<name>A0A0W0VEB9_9GAMM</name>
<sequence>MGKYALAPIVFYESHADRSVTNFIVKQLPLLKKAGYKALCIDGMEVGASLTEKIRMLQFIVARQSHVIASMSPASEQFRSEIEKMRSVYSKLELLEAIRDNGLELIGFDLTAPEQMRVGIDSLEREQFLVTQGRKAVEDNDGAVLFVLGFGHATFQQLIEKEDLNARQYLWFHIKNPAYETQAYEYMVKKYEIKGYRYYFPLGVQIMFHDEPQLELVFWDKVSAECYNYEQEELQTVSALRLKDLFGDEVSSYLRADGQSRVDALVPLKSADPGRFFRQFGATLMKLGCEVQAITPPGRGEKGPHVIIRDINSTERATEISSLSKCGI</sequence>
<dbReference type="Proteomes" id="UP000055035">
    <property type="component" value="Unassembled WGS sequence"/>
</dbReference>
<keyword evidence="2" id="KW-1185">Reference proteome</keyword>
<organism evidence="1 2">
    <name type="scientific">Legionella jordanis</name>
    <dbReference type="NCBI Taxonomy" id="456"/>
    <lineage>
        <taxon>Bacteria</taxon>
        <taxon>Pseudomonadati</taxon>
        <taxon>Pseudomonadota</taxon>
        <taxon>Gammaproteobacteria</taxon>
        <taxon>Legionellales</taxon>
        <taxon>Legionellaceae</taxon>
        <taxon>Legionella</taxon>
    </lineage>
</organism>
<accession>A0A0W0VEB9</accession>
<gene>
    <name evidence="1" type="ORF">Ljor_2543</name>
</gene>
<dbReference type="AlphaFoldDB" id="A0A0W0VEB9"/>
<evidence type="ECO:0000313" key="2">
    <source>
        <dbReference type="Proteomes" id="UP000055035"/>
    </source>
</evidence>
<evidence type="ECO:0000313" key="1">
    <source>
        <dbReference type="EMBL" id="KTD18237.1"/>
    </source>
</evidence>
<protein>
    <submittedName>
        <fullName evidence="1">Uncharacterized protein</fullName>
    </submittedName>
</protein>
<comment type="caution">
    <text evidence="1">The sequence shown here is derived from an EMBL/GenBank/DDBJ whole genome shotgun (WGS) entry which is preliminary data.</text>
</comment>
<dbReference type="EMBL" id="LNYJ01000011">
    <property type="protein sequence ID" value="KTD18237.1"/>
    <property type="molecule type" value="Genomic_DNA"/>
</dbReference>
<reference evidence="1 2" key="1">
    <citation type="submission" date="2015-11" db="EMBL/GenBank/DDBJ databases">
        <title>Genomic analysis of 38 Legionella species identifies large and diverse effector repertoires.</title>
        <authorList>
            <person name="Burstein D."/>
            <person name="Amaro F."/>
            <person name="Zusman T."/>
            <person name="Lifshitz Z."/>
            <person name="Cohen O."/>
            <person name="Gilbert J.A."/>
            <person name="Pupko T."/>
            <person name="Shuman H.A."/>
            <person name="Segal G."/>
        </authorList>
    </citation>
    <scope>NUCLEOTIDE SEQUENCE [LARGE SCALE GENOMIC DNA]</scope>
    <source>
        <strain evidence="1 2">BL-540</strain>
    </source>
</reference>
<proteinExistence type="predicted"/>
<dbReference type="PATRIC" id="fig|456.5.peg.2732"/>